<evidence type="ECO:0000313" key="1">
    <source>
        <dbReference type="EMBL" id="MBK4716036.1"/>
    </source>
</evidence>
<comment type="caution">
    <text evidence="1">The sequence shown here is derived from an EMBL/GenBank/DDBJ whole genome shotgun (WGS) entry which is preliminary data.</text>
</comment>
<protein>
    <submittedName>
        <fullName evidence="1">ATPase</fullName>
    </submittedName>
</protein>
<dbReference type="RefSeq" id="WP_238714251.1">
    <property type="nucleotide sequence ID" value="NZ_JAEPBH010000030.1"/>
</dbReference>
<organism evidence="1 2">
    <name type="scientific">Tenebrionibacter intestinalis</name>
    <dbReference type="NCBI Taxonomy" id="2799638"/>
    <lineage>
        <taxon>Bacteria</taxon>
        <taxon>Pseudomonadati</taxon>
        <taxon>Pseudomonadota</taxon>
        <taxon>Gammaproteobacteria</taxon>
        <taxon>Enterobacterales</taxon>
        <taxon>Enterobacteriaceae</taxon>
        <taxon>Tenebrionibacter/Tenebrionicola group</taxon>
        <taxon>Tenebrionibacter</taxon>
    </lineage>
</organism>
<proteinExistence type="predicted"/>
<sequence>METKAAAECQLNKSDDNVIKAYHESGMLYFRPQTEEVIVVEAQDAGEFESHCLEMMKCVDEFHQANHAYSAAIEKYGLQRQKPGMHDTDAQAAEVFAAETALDKKREALLEKLRDDESSNMGYQDVVELIPLLDTRKRGAGNQRLGRRFAYASQRYYSARAGGRSQAGAQKKWRTVSLNNGDTATGQQSIYTVDSRGRRIIDTRKLKAQITQNILPTIKLELKDYINLDDYSLDETLFNWAESWNESVNGSHAFDNGIEISGAAQFMRFVSNVGAEAEFNPGGGSVKIKGEAKASLAVASGIGLAAFYIPDRLGWQVKYTPGEEKQDGSADRAQPFLDMGVMRIYIENRLIGFVGASAQIEAQLQVMAKDKRQQIVAGQRGGRLPRFYERQTGRSGQFYRQMKKEDEGVSVTAEAFAGARAEYALRGAVQWLKPAEPAKAGSAVVPTTVGEFTDLATIGASIAGLAGIGAGAKFHCTFINGKFCFKVAASLCVGLGAKGAFLCEVGGKALMELGRWLAYQLFALDYRFFDLVDKEAFETFTRMCVMQLTDLAKDIYEEFNTAKANILAVQLRFGTFINTLVEGGREGLEASQKRNQLANNILAEPERLLNYTPEAKGILLYLLTRHGLWDHADTDNRGSYLLDIYSDRKEAVIQVLHSIQTKREWLKVMCHRTKDGSSLAAGKSEQQVANEQEQQLRAFLQEGFNRDQNMSRRAAELAALALSEIYHRLKTEQELSRGYALAMNNTEFYNLNRAPNPHFPQQCDFDPCEATATQLA</sequence>
<name>A0A8K0V396_9ENTR</name>
<gene>
    <name evidence="1" type="ORF">JJB97_12025</name>
</gene>
<dbReference type="AlphaFoldDB" id="A0A8K0V396"/>
<accession>A0A8K0V396</accession>
<dbReference type="EMBL" id="JAEPBH010000030">
    <property type="protein sequence ID" value="MBK4716036.1"/>
    <property type="molecule type" value="Genomic_DNA"/>
</dbReference>
<dbReference type="Proteomes" id="UP000659047">
    <property type="component" value="Unassembled WGS sequence"/>
</dbReference>
<reference evidence="1" key="1">
    <citation type="submission" date="2021-01" db="EMBL/GenBank/DDBJ databases">
        <title>Intestinitalea alba gen. nov., sp. nov., a novel genus of the family Enterobacteriaceae, isolated from the gut of the plastic-eating mealworm Tenebrio molitor L.</title>
        <authorList>
            <person name="Yang Y."/>
        </authorList>
    </citation>
    <scope>NUCLEOTIDE SEQUENCE</scope>
    <source>
        <strain evidence="1">BIT-L3</strain>
    </source>
</reference>
<evidence type="ECO:0000313" key="2">
    <source>
        <dbReference type="Proteomes" id="UP000659047"/>
    </source>
</evidence>
<keyword evidence="2" id="KW-1185">Reference proteome</keyword>